<dbReference type="InterPro" id="IPR000888">
    <property type="entry name" value="RmlC-like"/>
</dbReference>
<evidence type="ECO:0000256" key="1">
    <source>
        <dbReference type="ARBA" id="ARBA00001298"/>
    </source>
</evidence>
<dbReference type="InterPro" id="IPR011051">
    <property type="entry name" value="RmlC_Cupin_sf"/>
</dbReference>
<evidence type="ECO:0000313" key="11">
    <source>
        <dbReference type="Proteomes" id="UP000595894"/>
    </source>
</evidence>
<reference evidence="11" key="1">
    <citation type="submission" date="2020-09" db="EMBL/GenBank/DDBJ databases">
        <title>Sphingomonas sp., a new species isolated from pork steak.</title>
        <authorList>
            <person name="Heidler von Heilborn D."/>
        </authorList>
    </citation>
    <scope>NUCLEOTIDE SEQUENCE [LARGE SCALE GENOMIC DNA]</scope>
</reference>
<dbReference type="CDD" id="cd00438">
    <property type="entry name" value="cupin_RmlC"/>
    <property type="match status" value="1"/>
</dbReference>
<evidence type="ECO:0000256" key="4">
    <source>
        <dbReference type="ARBA" id="ARBA00019595"/>
    </source>
</evidence>
<dbReference type="PANTHER" id="PTHR21047:SF2">
    <property type="entry name" value="THYMIDINE DIPHOSPHO-4-KETO-RHAMNOSE 3,5-EPIMERASE"/>
    <property type="match status" value="1"/>
</dbReference>
<evidence type="ECO:0000256" key="8">
    <source>
        <dbReference type="PIRSR" id="PIRSR600888-1"/>
    </source>
</evidence>
<dbReference type="PANTHER" id="PTHR21047">
    <property type="entry name" value="DTDP-6-DEOXY-D-GLUCOSE-3,5 EPIMERASE"/>
    <property type="match status" value="1"/>
</dbReference>
<sequence length="177" mass="19348">MRFEPTRIPGVVLIRLDVKTDARGAFARTFCADEMAAAGLPFTVVQANLSRNTAQHTLRGLHYQREPHGEPKIVSCPRGSIWDVAVDMRPDSPAYRQWLAFELSPMSDTVLHLPTGVAHGFMTLEPDSEVHYLMGAAYVPGAATGVRWDEPALGIDWPAIPSVVSDADRHYALLGAA</sequence>
<dbReference type="GO" id="GO:0019305">
    <property type="term" value="P:dTDP-rhamnose biosynthetic process"/>
    <property type="evidence" value="ECO:0007669"/>
    <property type="project" value="TreeGrafter"/>
</dbReference>
<proteinExistence type="predicted"/>
<dbReference type="EMBL" id="CP061035">
    <property type="protein sequence ID" value="QQV78466.1"/>
    <property type="molecule type" value="Genomic_DNA"/>
</dbReference>
<evidence type="ECO:0000256" key="2">
    <source>
        <dbReference type="ARBA" id="ARBA00001997"/>
    </source>
</evidence>
<feature type="active site" description="Proton donor" evidence="8">
    <location>
        <position position="132"/>
    </location>
</feature>
<dbReference type="Proteomes" id="UP000595894">
    <property type="component" value="Chromosome"/>
</dbReference>
<dbReference type="AlphaFoldDB" id="A0A974NX08"/>
<dbReference type="Gene3D" id="2.60.120.10">
    <property type="entry name" value="Jelly Rolls"/>
    <property type="match status" value="1"/>
</dbReference>
<keyword evidence="11" id="KW-1185">Reference proteome</keyword>
<feature type="active site" description="Proton acceptor" evidence="8">
    <location>
        <position position="62"/>
    </location>
</feature>
<accession>A0A974NX08</accession>
<feature type="site" description="Participates in a stacking interaction with the thymidine ring of dTDP-4-oxo-6-deoxyglucose" evidence="9">
    <location>
        <position position="138"/>
    </location>
</feature>
<evidence type="ECO:0000256" key="7">
    <source>
        <dbReference type="ARBA" id="ARBA00033311"/>
    </source>
</evidence>
<dbReference type="RefSeq" id="WP_202095390.1">
    <property type="nucleotide sequence ID" value="NZ_CP061035.1"/>
</dbReference>
<evidence type="ECO:0000256" key="9">
    <source>
        <dbReference type="PIRSR" id="PIRSR600888-3"/>
    </source>
</evidence>
<dbReference type="GO" id="GO:0000271">
    <property type="term" value="P:polysaccharide biosynthetic process"/>
    <property type="evidence" value="ECO:0007669"/>
    <property type="project" value="TreeGrafter"/>
</dbReference>
<dbReference type="EC" id="5.1.3.13" evidence="3"/>
<evidence type="ECO:0000313" key="10">
    <source>
        <dbReference type="EMBL" id="QQV78466.1"/>
    </source>
</evidence>
<gene>
    <name evidence="10" type="ORF">H5J25_07445</name>
</gene>
<comment type="function">
    <text evidence="2">Catalyzes the epimerization of the C3' and C5'positions of dTDP-6-deoxy-D-xylo-4-hexulose, forming dTDP-6-deoxy-L-lyxo-4-hexulose.</text>
</comment>
<comment type="catalytic activity">
    <reaction evidence="1">
        <text>dTDP-4-dehydro-6-deoxy-alpha-D-glucose = dTDP-4-dehydro-beta-L-rhamnose</text>
        <dbReference type="Rhea" id="RHEA:16969"/>
        <dbReference type="ChEBI" id="CHEBI:57649"/>
        <dbReference type="ChEBI" id="CHEBI:62830"/>
        <dbReference type="EC" id="5.1.3.13"/>
    </reaction>
</comment>
<dbReference type="Pfam" id="PF00908">
    <property type="entry name" value="dTDP_sugar_isom"/>
    <property type="match status" value="1"/>
</dbReference>
<dbReference type="KEGG" id="sari:H5J25_07445"/>
<dbReference type="GO" id="GO:0008830">
    <property type="term" value="F:dTDP-4-dehydrorhamnose 3,5-epimerase activity"/>
    <property type="evidence" value="ECO:0007669"/>
    <property type="project" value="UniProtKB-EC"/>
</dbReference>
<dbReference type="SUPFAM" id="SSF51182">
    <property type="entry name" value="RmlC-like cupins"/>
    <property type="match status" value="1"/>
</dbReference>
<evidence type="ECO:0000256" key="6">
    <source>
        <dbReference type="ARBA" id="ARBA00031424"/>
    </source>
</evidence>
<name>A0A974NX08_9SPHN</name>
<evidence type="ECO:0000256" key="5">
    <source>
        <dbReference type="ARBA" id="ARBA00029758"/>
    </source>
</evidence>
<evidence type="ECO:0000256" key="3">
    <source>
        <dbReference type="ARBA" id="ARBA00012098"/>
    </source>
</evidence>
<protein>
    <recommendedName>
        <fullName evidence="4">dTDP-4-dehydrorhamnose 3,5-epimerase</fullName>
        <ecNumber evidence="3">5.1.3.13</ecNumber>
    </recommendedName>
    <alternativeName>
        <fullName evidence="6">Thymidine diphospho-4-keto-rhamnose 3,5-epimerase</fullName>
    </alternativeName>
    <alternativeName>
        <fullName evidence="5">dTDP-4-keto-6-deoxyglucose 3,5-epimerase</fullName>
    </alternativeName>
    <alternativeName>
        <fullName evidence="7">dTDP-6-deoxy-D-xylo-4-hexulose 3,5-epimerase</fullName>
    </alternativeName>
</protein>
<organism evidence="10 11">
    <name type="scientific">Sphingomonas aliaeris</name>
    <dbReference type="NCBI Taxonomy" id="2759526"/>
    <lineage>
        <taxon>Bacteria</taxon>
        <taxon>Pseudomonadati</taxon>
        <taxon>Pseudomonadota</taxon>
        <taxon>Alphaproteobacteria</taxon>
        <taxon>Sphingomonadales</taxon>
        <taxon>Sphingomonadaceae</taxon>
        <taxon>Sphingomonas</taxon>
    </lineage>
</organism>
<dbReference type="InterPro" id="IPR014710">
    <property type="entry name" value="RmlC-like_jellyroll"/>
</dbReference>
<dbReference type="GO" id="GO:0005829">
    <property type="term" value="C:cytosol"/>
    <property type="evidence" value="ECO:0007669"/>
    <property type="project" value="TreeGrafter"/>
</dbReference>